<keyword evidence="2" id="KW-1185">Reference proteome</keyword>
<name>A0ACC3TA56_LIPKO</name>
<protein>
    <submittedName>
        <fullName evidence="1">Uncharacterized protein</fullName>
    </submittedName>
</protein>
<proteinExistence type="predicted"/>
<dbReference type="Proteomes" id="UP001433508">
    <property type="component" value="Unassembled WGS sequence"/>
</dbReference>
<reference evidence="2" key="1">
    <citation type="journal article" date="2024" name="Front. Bioeng. Biotechnol.">
        <title>Genome-scale model development and genomic sequencing of the oleaginous clade Lipomyces.</title>
        <authorList>
            <person name="Czajka J.J."/>
            <person name="Han Y."/>
            <person name="Kim J."/>
            <person name="Mondo S.J."/>
            <person name="Hofstad B.A."/>
            <person name="Robles A."/>
            <person name="Haridas S."/>
            <person name="Riley R."/>
            <person name="LaButti K."/>
            <person name="Pangilinan J."/>
            <person name="Andreopoulos W."/>
            <person name="Lipzen A."/>
            <person name="Yan J."/>
            <person name="Wang M."/>
            <person name="Ng V."/>
            <person name="Grigoriev I.V."/>
            <person name="Spatafora J.W."/>
            <person name="Magnuson J.K."/>
            <person name="Baker S.E."/>
            <person name="Pomraning K.R."/>
        </authorList>
    </citation>
    <scope>NUCLEOTIDE SEQUENCE [LARGE SCALE GENOMIC DNA]</scope>
    <source>
        <strain evidence="2">CBS 7786</strain>
    </source>
</reference>
<organism evidence="1 2">
    <name type="scientific">Lipomyces kononenkoae</name>
    <name type="common">Yeast</name>
    <dbReference type="NCBI Taxonomy" id="34357"/>
    <lineage>
        <taxon>Eukaryota</taxon>
        <taxon>Fungi</taxon>
        <taxon>Dikarya</taxon>
        <taxon>Ascomycota</taxon>
        <taxon>Saccharomycotina</taxon>
        <taxon>Lipomycetes</taxon>
        <taxon>Lipomycetales</taxon>
        <taxon>Lipomycetaceae</taxon>
        <taxon>Lipomyces</taxon>
    </lineage>
</organism>
<comment type="caution">
    <text evidence="1">The sequence shown here is derived from an EMBL/GenBank/DDBJ whole genome shotgun (WGS) entry which is preliminary data.</text>
</comment>
<accession>A0ACC3TA56</accession>
<sequence length="672" mass="75462">MSSPRPSDEARPVRLHISPLSQTLARDPSDLVSRLSIFGTPLTEFSIHKKPALDTSFAFITLSLTKQQYSALRKSLNGVKFKGAVINIQESTAPDYPAKLTQTEEEKELDNEARLYKQRALALREQRSLQRQLYHVRKGHYQFGKCLSGRLRANERDSRQGPPTFRIKIGDKLKTVKCRKQKLWGRTRCGDVNDLIWKFVDDDSQEGNEAALGRWVSGKGDVVEFVKKTIVSNSDLPDSTVEPDKDLTESLMEDAEIEVVRSHPWPVKESEEDKIQRLESEKNLKIFQDMFGQSQTASGTPSRWQQTRPTDDENTADDDDDDAIFHIISSSKQTHMSKMNDGEALDVADERRAISEMDDLSNGLFDDRGSSTTVTATGDDKNLPSTSEQADIQSDDGLNGEDYEVDVSSDGSDQKEYGDNHADKFHDSVDNSPDDSDLESDGNSSSSESDAEQELIKDTKEDQMQTVASKKDTQTIYSTKITGPEKNVITERLRSLFNPDESTDSFSLLQNSDVSDEDSVDNNSDNKEEGAEDEYEDNIYLEHTARSSAILTQPHEVGSDEEGVDAGTGSRTPHVRHATATTRTPVNVPLLFPHPDSAFLDAQTQFSRAPTQPTLSRNEWENEFFEKRGEWMRRAKRRRRDVIRMVRRKAGNGFVRHQGGNKQAIDSGDGIL</sequence>
<evidence type="ECO:0000313" key="2">
    <source>
        <dbReference type="Proteomes" id="UP001433508"/>
    </source>
</evidence>
<dbReference type="EMBL" id="MU971337">
    <property type="protein sequence ID" value="KAK9240811.1"/>
    <property type="molecule type" value="Genomic_DNA"/>
</dbReference>
<gene>
    <name evidence="1" type="ORF">V1525DRAFT_352736</name>
</gene>
<evidence type="ECO:0000313" key="1">
    <source>
        <dbReference type="EMBL" id="KAK9240811.1"/>
    </source>
</evidence>